<comment type="similarity">
    <text evidence="1">Belongs to the FAM136 family.</text>
</comment>
<keyword evidence="3" id="KW-1185">Reference proteome</keyword>
<dbReference type="Pfam" id="PF05811">
    <property type="entry name" value="DUF842"/>
    <property type="match status" value="1"/>
</dbReference>
<organism evidence="2 3">
    <name type="scientific">Caenorhabditis nigoni</name>
    <dbReference type="NCBI Taxonomy" id="1611254"/>
    <lineage>
        <taxon>Eukaryota</taxon>
        <taxon>Metazoa</taxon>
        <taxon>Ecdysozoa</taxon>
        <taxon>Nematoda</taxon>
        <taxon>Chromadorea</taxon>
        <taxon>Rhabditida</taxon>
        <taxon>Rhabditina</taxon>
        <taxon>Rhabditomorpha</taxon>
        <taxon>Rhabditoidea</taxon>
        <taxon>Rhabditidae</taxon>
        <taxon>Peloderinae</taxon>
        <taxon>Caenorhabditis</taxon>
    </lineage>
</organism>
<reference evidence="3" key="1">
    <citation type="submission" date="2017-10" db="EMBL/GenBank/DDBJ databases">
        <title>Rapid genome shrinkage in a self-fertile nematode reveals novel sperm competition proteins.</title>
        <authorList>
            <person name="Yin D."/>
            <person name="Schwarz E.M."/>
            <person name="Thomas C.G."/>
            <person name="Felde R.L."/>
            <person name="Korf I.F."/>
            <person name="Cutter A.D."/>
            <person name="Schartner C.M."/>
            <person name="Ralston E.J."/>
            <person name="Meyer B.J."/>
            <person name="Haag E.S."/>
        </authorList>
    </citation>
    <scope>NUCLEOTIDE SEQUENCE [LARGE SCALE GENOMIC DNA]</scope>
    <source>
        <strain evidence="3">JU1422</strain>
    </source>
</reference>
<proteinExistence type="inferred from homology"/>
<protein>
    <recommendedName>
        <fullName evidence="4">Protein FAM136A</fullName>
    </recommendedName>
</protein>
<sequence>MVFSKIVRLFRQFFYASEGKNMSNSTMENTQMKVKLAVDEMIDDLDKNYLRDMQKAMFQCSARCCDNKKVTRESVENCVEKCNDGMKNAQGYLEKELGGLQDQLSRCAMTCYDKLVQQFGPNVNNYSEQQKLSFNEKLDSCVSVCADDHIKLIPAIKKRFAKNI</sequence>
<dbReference type="STRING" id="1611254.A0A2G5UM66"/>
<comment type="caution">
    <text evidence="2">The sequence shown here is derived from an EMBL/GenBank/DDBJ whole genome shotgun (WGS) entry which is preliminary data.</text>
</comment>
<dbReference type="PANTHER" id="PTHR21096:SF0">
    <property type="entry name" value="PROTEIN FAM136A"/>
    <property type="match status" value="1"/>
</dbReference>
<dbReference type="OrthoDB" id="9975421at2759"/>
<evidence type="ECO:0000313" key="2">
    <source>
        <dbReference type="EMBL" id="PIC40634.1"/>
    </source>
</evidence>
<evidence type="ECO:0000313" key="3">
    <source>
        <dbReference type="Proteomes" id="UP000230233"/>
    </source>
</evidence>
<dbReference type="GO" id="GO:0005737">
    <property type="term" value="C:cytoplasm"/>
    <property type="evidence" value="ECO:0007669"/>
    <property type="project" value="TreeGrafter"/>
</dbReference>
<dbReference type="AlphaFoldDB" id="A0A2G5UM66"/>
<dbReference type="EMBL" id="PDUG01000003">
    <property type="protein sequence ID" value="PIC40634.1"/>
    <property type="molecule type" value="Genomic_DNA"/>
</dbReference>
<dbReference type="Proteomes" id="UP000230233">
    <property type="component" value="Chromosome III"/>
</dbReference>
<accession>A0A2G5UM66</accession>
<evidence type="ECO:0000256" key="1">
    <source>
        <dbReference type="ARBA" id="ARBA00009952"/>
    </source>
</evidence>
<gene>
    <name evidence="2" type="primary">Cni-ZK637.2</name>
    <name evidence="2" type="synonym">Cnig_chr_III.g11913</name>
    <name evidence="2" type="ORF">B9Z55_011913</name>
</gene>
<dbReference type="InterPro" id="IPR008560">
    <property type="entry name" value="DUF842_euk"/>
</dbReference>
<evidence type="ECO:0008006" key="4">
    <source>
        <dbReference type="Google" id="ProtNLM"/>
    </source>
</evidence>
<name>A0A2G5UM66_9PELO</name>
<dbReference type="PANTHER" id="PTHR21096">
    <property type="entry name" value="PROTEIN FAM136A"/>
    <property type="match status" value="1"/>
</dbReference>